<dbReference type="InterPro" id="IPR001466">
    <property type="entry name" value="Beta-lactam-related"/>
</dbReference>
<dbReference type="EMBL" id="PVNK01000166">
    <property type="protein sequence ID" value="PRP95873.1"/>
    <property type="molecule type" value="Genomic_DNA"/>
</dbReference>
<dbReference type="Pfam" id="PF00144">
    <property type="entry name" value="Beta-lactamase"/>
    <property type="match status" value="1"/>
</dbReference>
<dbReference type="RefSeq" id="WP_106393071.1">
    <property type="nucleotide sequence ID" value="NZ_PVNK01000166.1"/>
</dbReference>
<sequence length="474" mass="52732">MRSTRESAVILADHVRSWAEAGRVVGAELMVLEDGELVVHEASGWSDRERGRELEKNSLYRVRSMTKPLVATAIFKLAEAAELDLDDTVARHLPAWDNPRSGAVTLRQLLHQVGGFEQSAWPQPLARYRSLRAAVDAMGEHGPQHPPGSTYRYSDIGSATLGAIIAERTGEPAERILSEWICEPLEMRDSHFHFEVDAPWAARVNSTYRWTVASGRGVGGFERYWDPSRAQVVPFFRAAGGMYCSIRDYARFLELWLGLGEWKGRRLISEASARAALEPGPFGRYGMSWDLPTTARAGQLPWAFGHGGSDGTAALVVPERRLIALYFTQSRGRDLMYCFAMRAGDAFELPGPMPKWTELARETELELVSLDAAQRRAIVGTYEFGGPDKRLEVFEVEGGVLQTWLRGEEVQLVPLSDRRFALGWHRGGAGVELRCDDDVRLVFGLAGGQAELMEIRREEDVLATGTRVCRGSRG</sequence>
<dbReference type="AlphaFoldDB" id="A0A2S9XSN9"/>
<gene>
    <name evidence="2" type="primary">pbpX_1</name>
    <name evidence="2" type="ORF">ENSA5_37430</name>
</gene>
<evidence type="ECO:0000313" key="2">
    <source>
        <dbReference type="EMBL" id="PRP95873.1"/>
    </source>
</evidence>
<accession>A0A2S9XSN9</accession>
<keyword evidence="3" id="KW-1185">Reference proteome</keyword>
<organism evidence="2 3">
    <name type="scientific">Enhygromyxa salina</name>
    <dbReference type="NCBI Taxonomy" id="215803"/>
    <lineage>
        <taxon>Bacteria</taxon>
        <taxon>Pseudomonadati</taxon>
        <taxon>Myxococcota</taxon>
        <taxon>Polyangia</taxon>
        <taxon>Nannocystales</taxon>
        <taxon>Nannocystaceae</taxon>
        <taxon>Enhygromyxa</taxon>
    </lineage>
</organism>
<evidence type="ECO:0000259" key="1">
    <source>
        <dbReference type="Pfam" id="PF00144"/>
    </source>
</evidence>
<dbReference type="PANTHER" id="PTHR43283">
    <property type="entry name" value="BETA-LACTAMASE-RELATED"/>
    <property type="match status" value="1"/>
</dbReference>
<dbReference type="OrthoDB" id="5487213at2"/>
<dbReference type="SUPFAM" id="SSF56601">
    <property type="entry name" value="beta-lactamase/transpeptidase-like"/>
    <property type="match status" value="1"/>
</dbReference>
<dbReference type="Gene3D" id="3.40.710.10">
    <property type="entry name" value="DD-peptidase/beta-lactamase superfamily"/>
    <property type="match status" value="1"/>
</dbReference>
<reference evidence="2 3" key="1">
    <citation type="submission" date="2018-03" db="EMBL/GenBank/DDBJ databases">
        <title>Draft Genome Sequences of the Obligatory Marine Myxobacteria Enhygromyxa salina SWB005.</title>
        <authorList>
            <person name="Poehlein A."/>
            <person name="Moghaddam J.A."/>
            <person name="Harms H."/>
            <person name="Alanjari M."/>
            <person name="Koenig G.M."/>
            <person name="Daniel R."/>
            <person name="Schaeberle T.F."/>
        </authorList>
    </citation>
    <scope>NUCLEOTIDE SEQUENCE [LARGE SCALE GENOMIC DNA]</scope>
    <source>
        <strain evidence="2 3">SWB005</strain>
    </source>
</reference>
<proteinExistence type="predicted"/>
<feature type="domain" description="Beta-lactamase-related" evidence="1">
    <location>
        <begin position="13"/>
        <end position="333"/>
    </location>
</feature>
<evidence type="ECO:0000313" key="3">
    <source>
        <dbReference type="Proteomes" id="UP000237968"/>
    </source>
</evidence>
<dbReference type="InterPro" id="IPR050789">
    <property type="entry name" value="Diverse_Enzym_Activities"/>
</dbReference>
<name>A0A2S9XSN9_9BACT</name>
<dbReference type="Proteomes" id="UP000237968">
    <property type="component" value="Unassembled WGS sequence"/>
</dbReference>
<protein>
    <submittedName>
        <fullName evidence="2">Putative penicillin-binding protein PbpX</fullName>
    </submittedName>
</protein>
<dbReference type="InterPro" id="IPR012338">
    <property type="entry name" value="Beta-lactam/transpept-like"/>
</dbReference>
<comment type="caution">
    <text evidence="2">The sequence shown here is derived from an EMBL/GenBank/DDBJ whole genome shotgun (WGS) entry which is preliminary data.</text>
</comment>